<dbReference type="SMART" id="SM01022">
    <property type="entry name" value="ASCH"/>
    <property type="match status" value="1"/>
</dbReference>
<protein>
    <recommendedName>
        <fullName evidence="1">ASCH domain-containing protein</fullName>
    </recommendedName>
</protein>
<name>A0ABU8SJ99_9LACO</name>
<dbReference type="EMBL" id="JAWMWH010000001">
    <property type="protein sequence ID" value="MEJ6399964.1"/>
    <property type="molecule type" value="Genomic_DNA"/>
</dbReference>
<dbReference type="Gene3D" id="2.30.130.30">
    <property type="entry name" value="Hypothetical protein"/>
    <property type="match status" value="1"/>
</dbReference>
<feature type="domain" description="ASCH" evidence="1">
    <location>
        <begin position="5"/>
        <end position="98"/>
    </location>
</feature>
<accession>A0ABU8SJ99</accession>
<dbReference type="RefSeq" id="WP_339959793.1">
    <property type="nucleotide sequence ID" value="NZ_JAWMWH010000001.1"/>
</dbReference>
<evidence type="ECO:0000313" key="3">
    <source>
        <dbReference type="Proteomes" id="UP001370590"/>
    </source>
</evidence>
<dbReference type="Proteomes" id="UP001370590">
    <property type="component" value="Unassembled WGS sequence"/>
</dbReference>
<dbReference type="SUPFAM" id="SSF88697">
    <property type="entry name" value="PUA domain-like"/>
    <property type="match status" value="1"/>
</dbReference>
<evidence type="ECO:0000313" key="2">
    <source>
        <dbReference type="EMBL" id="MEJ6399964.1"/>
    </source>
</evidence>
<dbReference type="InterPro" id="IPR015947">
    <property type="entry name" value="PUA-like_sf"/>
</dbReference>
<comment type="caution">
    <text evidence="2">The sequence shown here is derived from an EMBL/GenBank/DDBJ whole genome shotgun (WGS) entry which is preliminary data.</text>
</comment>
<reference evidence="2 3" key="1">
    <citation type="submission" date="2023-10" db="EMBL/GenBank/DDBJ databases">
        <title>Nicoliella lavandulae sp. nov. isolated from Lavandula angustifolia flowers.</title>
        <authorList>
            <person name="Alcantara C."/>
            <person name="Zuniga M."/>
            <person name="Landete J.M."/>
            <person name="Monedero V."/>
        </authorList>
    </citation>
    <scope>NUCLEOTIDE SEQUENCE [LARGE SCALE GENOMIC DNA]</scope>
    <source>
        <strain evidence="2 3">Es01</strain>
    </source>
</reference>
<gene>
    <name evidence="2" type="ORF">R4146_02050</name>
</gene>
<keyword evidence="3" id="KW-1185">Reference proteome</keyword>
<proteinExistence type="predicted"/>
<organism evidence="2 3">
    <name type="scientific">Nicoliella lavandulae</name>
    <dbReference type="NCBI Taxonomy" id="3082954"/>
    <lineage>
        <taxon>Bacteria</taxon>
        <taxon>Bacillati</taxon>
        <taxon>Bacillota</taxon>
        <taxon>Bacilli</taxon>
        <taxon>Lactobacillales</taxon>
        <taxon>Lactobacillaceae</taxon>
        <taxon>Nicoliella</taxon>
    </lineage>
</organism>
<evidence type="ECO:0000259" key="1">
    <source>
        <dbReference type="SMART" id="SM01022"/>
    </source>
</evidence>
<dbReference type="InterPro" id="IPR007374">
    <property type="entry name" value="ASCH_domain"/>
</dbReference>
<sequence length="123" mass="14406">MDVLISIKPKYVNEIINGNKKYEFRKHAFKKPVDYIYIYETRPIMKVTHKFKLTDVIIDTPNNIWNKCSSVSGMNLSDFSRYYQNSNKAVAIKIDKLETLEEPLSLSDLDVKQAPQSFIYLNH</sequence>